<dbReference type="HOGENOM" id="CLU_513895_0_0_1"/>
<feature type="compositionally biased region" description="Low complexity" evidence="1">
    <location>
        <begin position="1"/>
        <end position="14"/>
    </location>
</feature>
<dbReference type="VEuPathDB" id="MicrosporidiaDB:EDEG_01241"/>
<dbReference type="Proteomes" id="UP000003163">
    <property type="component" value="Unassembled WGS sequence"/>
</dbReference>
<organism evidence="2 3">
    <name type="scientific">Edhazardia aedis (strain USNM 41457)</name>
    <name type="common">Microsporidian parasite</name>
    <dbReference type="NCBI Taxonomy" id="1003232"/>
    <lineage>
        <taxon>Eukaryota</taxon>
        <taxon>Fungi</taxon>
        <taxon>Fungi incertae sedis</taxon>
        <taxon>Microsporidia</taxon>
        <taxon>Edhazardia</taxon>
    </lineage>
</organism>
<keyword evidence="3" id="KW-1185">Reference proteome</keyword>
<feature type="compositionally biased region" description="Low complexity" evidence="1">
    <location>
        <begin position="38"/>
        <end position="48"/>
    </location>
</feature>
<feature type="compositionally biased region" description="Basic and acidic residues" evidence="1">
    <location>
        <begin position="460"/>
        <end position="471"/>
    </location>
</feature>
<evidence type="ECO:0000256" key="1">
    <source>
        <dbReference type="SAM" id="MobiDB-lite"/>
    </source>
</evidence>
<dbReference type="AlphaFoldDB" id="J8ZY56"/>
<feature type="region of interest" description="Disordered" evidence="1">
    <location>
        <begin position="1"/>
        <end position="105"/>
    </location>
</feature>
<comment type="caution">
    <text evidence="2">The sequence shown here is derived from an EMBL/GenBank/DDBJ whole genome shotgun (WGS) entry which is preliminary data.</text>
</comment>
<feature type="compositionally biased region" description="Basic and acidic residues" evidence="1">
    <location>
        <begin position="519"/>
        <end position="530"/>
    </location>
</feature>
<gene>
    <name evidence="2" type="ORF">EDEG_01241</name>
</gene>
<reference evidence="3" key="2">
    <citation type="submission" date="2015-07" db="EMBL/GenBank/DDBJ databases">
        <title>Contrasting host-pathogen interactions and genome evolution in two generalist and specialist microsporidian pathogens of mosquitoes.</title>
        <authorList>
            <consortium name="The Broad Institute Genomics Platform"/>
            <consortium name="The Broad Institute Genome Sequencing Center for Infectious Disease"/>
            <person name="Cuomo C.A."/>
            <person name="Sanscrainte N.D."/>
            <person name="Goldberg J.M."/>
            <person name="Heiman D."/>
            <person name="Young S."/>
            <person name="Zeng Q."/>
            <person name="Becnel J.J."/>
            <person name="Birren B.W."/>
        </authorList>
    </citation>
    <scope>NUCLEOTIDE SEQUENCE [LARGE SCALE GENOMIC DNA]</scope>
    <source>
        <strain evidence="3">USNM 41457</strain>
    </source>
</reference>
<name>J8ZY56_EDHAE</name>
<feature type="compositionally biased region" description="Polar residues" evidence="1">
    <location>
        <begin position="66"/>
        <end position="105"/>
    </location>
</feature>
<feature type="region of interest" description="Disordered" evidence="1">
    <location>
        <begin position="459"/>
        <end position="530"/>
    </location>
</feature>
<feature type="compositionally biased region" description="Low complexity" evidence="1">
    <location>
        <begin position="472"/>
        <end position="491"/>
    </location>
</feature>
<dbReference type="EMBL" id="AFBI03000017">
    <property type="protein sequence ID" value="EJW04558.1"/>
    <property type="molecule type" value="Genomic_DNA"/>
</dbReference>
<dbReference type="InParanoid" id="J8ZY56"/>
<sequence length="530" mass="57997">MSSKSISSSETSSMSKEKSALTDKKIENASSLDSADFSKASNSSVSYSADKKIDTESDSSAASTSKFPISGTNKSSQKNNKWSTKSPQNSVQSSHASSTDKTSTSELNNLADQIITTGSIGKLSPSSSKTVQADNVKNWPATNLQVQTSATKNKILSDPKIALYSGNKAVKTTSVPNKICKIVRKSHKKDVDREKSLMASAIEPKKIEPQMNWPIIDLSAEERAQEFNEAIVDPIPYKWALKNSSTQIVPSDNLNISTNAFPTAKNTRNVCYPNFSYNATPSSLSANYTVQNQNQGGLNNVTSGIQKLNLWNMPANSVSYINYNAGNAYNRPRSLSSNYTTNPSAAYNQSNNVANTVTQGKTTITPVILQGPTKNLQNIATQSTSTSPVKTTNATNCLQTIGSQAKNISLQNAIQKNKTAQECVVDIKNNKSIKTNTLSHKKNKKHSTKVLFFKSKKVSALKDNESDEKSDSQQNNLNNSSKLSELSSESNISEKKEEEQENKEKDKGEEDKEDEDKKEEEGDKEYQKKR</sequence>
<proteinExistence type="predicted"/>
<evidence type="ECO:0000313" key="3">
    <source>
        <dbReference type="Proteomes" id="UP000003163"/>
    </source>
</evidence>
<feature type="compositionally biased region" description="Basic and acidic residues" evidence="1">
    <location>
        <begin position="15"/>
        <end position="27"/>
    </location>
</feature>
<feature type="compositionally biased region" description="Basic and acidic residues" evidence="1">
    <location>
        <begin position="492"/>
        <end position="510"/>
    </location>
</feature>
<accession>J8ZY56</accession>
<reference evidence="2 3" key="1">
    <citation type="submission" date="2011-08" db="EMBL/GenBank/DDBJ databases">
        <authorList>
            <person name="Liu Z.J."/>
            <person name="Shi F.L."/>
            <person name="Lu J.Q."/>
            <person name="Li M."/>
            <person name="Wang Z.L."/>
        </authorList>
    </citation>
    <scope>NUCLEOTIDE SEQUENCE [LARGE SCALE GENOMIC DNA]</scope>
    <source>
        <strain evidence="2 3">USNM 41457</strain>
    </source>
</reference>
<evidence type="ECO:0000313" key="2">
    <source>
        <dbReference type="EMBL" id="EJW04558.1"/>
    </source>
</evidence>
<protein>
    <submittedName>
        <fullName evidence="2">Uncharacterized protein</fullName>
    </submittedName>
</protein>